<dbReference type="SUPFAM" id="SSF56322">
    <property type="entry name" value="ADC synthase"/>
    <property type="match status" value="1"/>
</dbReference>
<dbReference type="PANTHER" id="PTHR42839:SF2">
    <property type="entry name" value="ISOCHORISMATE SYNTHASE ENTC"/>
    <property type="match status" value="1"/>
</dbReference>
<dbReference type="Gene3D" id="3.60.120.10">
    <property type="entry name" value="Anthranilate synthase"/>
    <property type="match status" value="1"/>
</dbReference>
<dbReference type="InterPro" id="IPR004561">
    <property type="entry name" value="IsoChor_synthase"/>
</dbReference>
<sequence length="405" mass="42508">MSSASSGAEPQTPAGGQAPLDPAQTVSPATPVDLAARYQRGDFLFTTAERALLAQGTLRTVTETDPRRLASAIPGVLAETGAPLAVGVLPFDTGPDTKVPGHLVVPRTVHRSEGVPSLPREALPAPSRVRAVPSPALHMDAVRAAVFALGERDLRKVVLARALDLEFAAPVPAESIVRNLAVGNPRHFTYAAELPGGRSLVGATPELLLRRTGRTVFSSPHAGSMPRSADPATDRANGEALRTSRKDQLEHAVVIDYLVEALRPFCRTLDVPAGPELVTTPAIWHLRTPITGELADPDITALDLAAALHPTPAICGTPTEGARDLVQELEPFDRDYYAGAVGWVDAAGDGEWAVGIRCAEIASTSMRLYAGGGIVAASDPQAELAETTAKFRTLLTAMGLEDLPA</sequence>
<protein>
    <recommendedName>
        <fullName evidence="3">isochorismate synthase</fullName>
        <ecNumber evidence="3">5.4.4.2</ecNumber>
    </recommendedName>
    <alternativeName>
        <fullName evidence="5">Isochorismate mutase</fullName>
    </alternativeName>
</protein>
<dbReference type="EC" id="5.4.4.2" evidence="3"/>
<reference evidence="8 9" key="1">
    <citation type="journal article" date="2010" name="Cell Res.">
        <title>Complete genome sequence of the rifamycin SV-producing Amycolatopsis mediterranei U32 revealed its genetic characteristics in phylogeny and metabolism.</title>
        <authorList>
            <person name="Zhao W."/>
            <person name="Zhong Y."/>
            <person name="Yuan H."/>
            <person name="Wang J."/>
            <person name="Zheng H."/>
            <person name="Wang Y."/>
            <person name="Cen X."/>
            <person name="Xu F."/>
            <person name="Bai J."/>
            <person name="Han X."/>
            <person name="Lu G."/>
            <person name="Zhu Y."/>
            <person name="Shao Z."/>
            <person name="Yan H."/>
            <person name="Li C."/>
            <person name="Peng N."/>
            <person name="Zhang Z."/>
            <person name="Zhang Y."/>
            <person name="Lin W."/>
            <person name="Fan Y."/>
            <person name="Qin Z."/>
            <person name="Hu Y."/>
            <person name="Zhu B."/>
            <person name="Wang S."/>
            <person name="Ding X."/>
            <person name="Zhao G.P."/>
        </authorList>
    </citation>
    <scope>NUCLEOTIDE SEQUENCE [LARGE SCALE GENOMIC DNA]</scope>
    <source>
        <strain evidence="9">U-32</strain>
    </source>
</reference>
<dbReference type="GO" id="GO:0009697">
    <property type="term" value="P:salicylic acid biosynthetic process"/>
    <property type="evidence" value="ECO:0007669"/>
    <property type="project" value="TreeGrafter"/>
</dbReference>
<gene>
    <name evidence="8" type="primary">entC</name>
    <name evidence="8" type="ordered locus">AMED_8404</name>
</gene>
<evidence type="ECO:0000256" key="5">
    <source>
        <dbReference type="ARBA" id="ARBA00041564"/>
    </source>
</evidence>
<proteinExistence type="inferred from homology"/>
<keyword evidence="4" id="KW-0413">Isomerase</keyword>
<dbReference type="Pfam" id="PF00425">
    <property type="entry name" value="Chorismate_bind"/>
    <property type="match status" value="1"/>
</dbReference>
<dbReference type="InterPro" id="IPR015890">
    <property type="entry name" value="Chorismate_C"/>
</dbReference>
<evidence type="ECO:0000313" key="8">
    <source>
        <dbReference type="EMBL" id="ADJ50100.1"/>
    </source>
</evidence>
<dbReference type="KEGG" id="amd:AMED_8404"/>
<evidence type="ECO:0000256" key="4">
    <source>
        <dbReference type="ARBA" id="ARBA00023235"/>
    </source>
</evidence>
<dbReference type="InterPro" id="IPR005801">
    <property type="entry name" value="ADC_synthase"/>
</dbReference>
<comment type="similarity">
    <text evidence="2">Belongs to the isochorismate synthase family.</text>
</comment>
<evidence type="ECO:0000256" key="6">
    <source>
        <dbReference type="SAM" id="MobiDB-lite"/>
    </source>
</evidence>
<evidence type="ECO:0000313" key="9">
    <source>
        <dbReference type="Proteomes" id="UP000000328"/>
    </source>
</evidence>
<feature type="region of interest" description="Disordered" evidence="6">
    <location>
        <begin position="1"/>
        <end position="27"/>
    </location>
</feature>
<dbReference type="AlphaFoldDB" id="A0A0H3DGS3"/>
<dbReference type="EMBL" id="CP002000">
    <property type="protein sequence ID" value="ADJ50100.1"/>
    <property type="molecule type" value="Genomic_DNA"/>
</dbReference>
<evidence type="ECO:0000256" key="2">
    <source>
        <dbReference type="ARBA" id="ARBA00005297"/>
    </source>
</evidence>
<feature type="domain" description="Chorismate-utilising enzyme C-terminal" evidence="7">
    <location>
        <begin position="138"/>
        <end position="390"/>
    </location>
</feature>
<dbReference type="OrthoDB" id="9806579at2"/>
<dbReference type="eggNOG" id="COG1169">
    <property type="taxonomic scope" value="Bacteria"/>
</dbReference>
<dbReference type="HOGENOM" id="CLU_006493_8_6_11"/>
<evidence type="ECO:0000259" key="7">
    <source>
        <dbReference type="Pfam" id="PF00425"/>
    </source>
</evidence>
<dbReference type="PANTHER" id="PTHR42839">
    <property type="entry name" value="ISOCHORISMATE SYNTHASE ENTC"/>
    <property type="match status" value="1"/>
</dbReference>
<dbReference type="PATRIC" id="fig|749927.5.peg.8728"/>
<dbReference type="Proteomes" id="UP000000328">
    <property type="component" value="Chromosome"/>
</dbReference>
<organism evidence="8 9">
    <name type="scientific">Amycolatopsis mediterranei (strain U-32)</name>
    <dbReference type="NCBI Taxonomy" id="749927"/>
    <lineage>
        <taxon>Bacteria</taxon>
        <taxon>Bacillati</taxon>
        <taxon>Actinomycetota</taxon>
        <taxon>Actinomycetes</taxon>
        <taxon>Pseudonocardiales</taxon>
        <taxon>Pseudonocardiaceae</taxon>
        <taxon>Amycolatopsis</taxon>
    </lineage>
</organism>
<accession>A0A0H3DGS3</accession>
<dbReference type="NCBIfam" id="TIGR00543">
    <property type="entry name" value="isochor_syn"/>
    <property type="match status" value="1"/>
</dbReference>
<dbReference type="GO" id="GO:0008909">
    <property type="term" value="F:isochorismate synthase activity"/>
    <property type="evidence" value="ECO:0007669"/>
    <property type="project" value="UniProtKB-EC"/>
</dbReference>
<evidence type="ECO:0000256" key="1">
    <source>
        <dbReference type="ARBA" id="ARBA00000799"/>
    </source>
</evidence>
<name>A0A0H3DGS3_AMYMU</name>
<feature type="compositionally biased region" description="Basic and acidic residues" evidence="6">
    <location>
        <begin position="232"/>
        <end position="243"/>
    </location>
</feature>
<comment type="catalytic activity">
    <reaction evidence="1">
        <text>chorismate = isochorismate</text>
        <dbReference type="Rhea" id="RHEA:18985"/>
        <dbReference type="ChEBI" id="CHEBI:29748"/>
        <dbReference type="ChEBI" id="CHEBI:29780"/>
        <dbReference type="EC" id="5.4.4.2"/>
    </reaction>
</comment>
<feature type="region of interest" description="Disordered" evidence="6">
    <location>
        <begin position="219"/>
        <end position="243"/>
    </location>
</feature>
<evidence type="ECO:0000256" key="3">
    <source>
        <dbReference type="ARBA" id="ARBA00012824"/>
    </source>
</evidence>